<reference evidence="2" key="1">
    <citation type="submission" date="2022-11" db="UniProtKB">
        <authorList>
            <consortium name="WormBaseParasite"/>
        </authorList>
    </citation>
    <scope>IDENTIFICATION</scope>
</reference>
<protein>
    <submittedName>
        <fullName evidence="2">Uncharacterized protein</fullName>
    </submittedName>
</protein>
<dbReference type="WBParaSite" id="PS1159_v2.g17981.t1">
    <property type="protein sequence ID" value="PS1159_v2.g17981.t1"/>
    <property type="gene ID" value="PS1159_v2.g17981"/>
</dbReference>
<evidence type="ECO:0000313" key="1">
    <source>
        <dbReference type="Proteomes" id="UP000887580"/>
    </source>
</evidence>
<evidence type="ECO:0000313" key="2">
    <source>
        <dbReference type="WBParaSite" id="PS1159_v2.g17981.t1"/>
    </source>
</evidence>
<name>A0AC35FL56_9BILA</name>
<dbReference type="Proteomes" id="UP000887580">
    <property type="component" value="Unplaced"/>
</dbReference>
<sequence length="75" mass="8602">MFTYNSLGLKNIKNNNLFILLIFVIININVVNAKYFVYKNAPSDMINAAKQIGENERLSYQQSLQKAESDDESIK</sequence>
<proteinExistence type="predicted"/>
<accession>A0AC35FL56</accession>
<organism evidence="1 2">
    <name type="scientific">Panagrolaimus sp. PS1159</name>
    <dbReference type="NCBI Taxonomy" id="55785"/>
    <lineage>
        <taxon>Eukaryota</taxon>
        <taxon>Metazoa</taxon>
        <taxon>Ecdysozoa</taxon>
        <taxon>Nematoda</taxon>
        <taxon>Chromadorea</taxon>
        <taxon>Rhabditida</taxon>
        <taxon>Tylenchina</taxon>
        <taxon>Panagrolaimomorpha</taxon>
        <taxon>Panagrolaimoidea</taxon>
        <taxon>Panagrolaimidae</taxon>
        <taxon>Panagrolaimus</taxon>
    </lineage>
</organism>